<gene>
    <name evidence="1" type="ORF">HPB49_013512</name>
</gene>
<dbReference type="EMBL" id="CM023480">
    <property type="protein sequence ID" value="KAH7970662.1"/>
    <property type="molecule type" value="Genomic_DNA"/>
</dbReference>
<evidence type="ECO:0000313" key="2">
    <source>
        <dbReference type="Proteomes" id="UP000821865"/>
    </source>
</evidence>
<comment type="caution">
    <text evidence="1">The sequence shown here is derived from an EMBL/GenBank/DDBJ whole genome shotgun (WGS) entry which is preliminary data.</text>
</comment>
<organism evidence="1 2">
    <name type="scientific">Dermacentor silvarum</name>
    <name type="common">Tick</name>
    <dbReference type="NCBI Taxonomy" id="543639"/>
    <lineage>
        <taxon>Eukaryota</taxon>
        <taxon>Metazoa</taxon>
        <taxon>Ecdysozoa</taxon>
        <taxon>Arthropoda</taxon>
        <taxon>Chelicerata</taxon>
        <taxon>Arachnida</taxon>
        <taxon>Acari</taxon>
        <taxon>Parasitiformes</taxon>
        <taxon>Ixodida</taxon>
        <taxon>Ixodoidea</taxon>
        <taxon>Ixodidae</taxon>
        <taxon>Rhipicephalinae</taxon>
        <taxon>Dermacentor</taxon>
    </lineage>
</organism>
<name>A0ACB8DJ85_DERSI</name>
<reference evidence="1" key="1">
    <citation type="submission" date="2020-05" db="EMBL/GenBank/DDBJ databases">
        <title>Large-scale comparative analyses of tick genomes elucidate their genetic diversity and vector capacities.</title>
        <authorList>
            <person name="Jia N."/>
            <person name="Wang J."/>
            <person name="Shi W."/>
            <person name="Du L."/>
            <person name="Sun Y."/>
            <person name="Zhan W."/>
            <person name="Jiang J."/>
            <person name="Wang Q."/>
            <person name="Zhang B."/>
            <person name="Ji P."/>
            <person name="Sakyi L.B."/>
            <person name="Cui X."/>
            <person name="Yuan T."/>
            <person name="Jiang B."/>
            <person name="Yang W."/>
            <person name="Lam T.T.-Y."/>
            <person name="Chang Q."/>
            <person name="Ding S."/>
            <person name="Wang X."/>
            <person name="Zhu J."/>
            <person name="Ruan X."/>
            <person name="Zhao L."/>
            <person name="Wei J."/>
            <person name="Que T."/>
            <person name="Du C."/>
            <person name="Cheng J."/>
            <person name="Dai P."/>
            <person name="Han X."/>
            <person name="Huang E."/>
            <person name="Gao Y."/>
            <person name="Liu J."/>
            <person name="Shao H."/>
            <person name="Ye R."/>
            <person name="Li L."/>
            <person name="Wei W."/>
            <person name="Wang X."/>
            <person name="Wang C."/>
            <person name="Yang T."/>
            <person name="Huo Q."/>
            <person name="Li W."/>
            <person name="Guo W."/>
            <person name="Chen H."/>
            <person name="Zhou L."/>
            <person name="Ni X."/>
            <person name="Tian J."/>
            <person name="Zhou Y."/>
            <person name="Sheng Y."/>
            <person name="Liu T."/>
            <person name="Pan Y."/>
            <person name="Xia L."/>
            <person name="Li J."/>
            <person name="Zhao F."/>
            <person name="Cao W."/>
        </authorList>
    </citation>
    <scope>NUCLEOTIDE SEQUENCE</scope>
    <source>
        <strain evidence="1">Dsil-2018</strain>
    </source>
</reference>
<protein>
    <submittedName>
        <fullName evidence="1">Uncharacterized protein</fullName>
    </submittedName>
</protein>
<proteinExistence type="predicted"/>
<keyword evidence="2" id="KW-1185">Reference proteome</keyword>
<evidence type="ECO:0000313" key="1">
    <source>
        <dbReference type="EMBL" id="KAH7970662.1"/>
    </source>
</evidence>
<sequence length="177" mass="20416">MAPIHHHLDTVSDDDTALASILKKAFCVDDMLVGADTFEEGLDTYERSKTIMNDAGMNLGTHSSEYETRCTQATTDDMTKKWIYRQKLLDHLWIRRRKEYLLELHSLHHYPSCASRDLSRCIWPLGHIAEVYPGQDGVVQACRIKTQNGKFVWRVAHKLYKLELAHNSSGREDVEKE</sequence>
<accession>A0ACB8DJ85</accession>
<dbReference type="Proteomes" id="UP000821865">
    <property type="component" value="Chromosome 11"/>
</dbReference>